<name>A0A8H8DE12_9ASCO</name>
<comment type="similarity">
    <text evidence="2">Belongs to the COG3 family.</text>
</comment>
<proteinExistence type="inferred from homology"/>
<evidence type="ECO:0000256" key="5">
    <source>
        <dbReference type="ARBA" id="ARBA00022927"/>
    </source>
</evidence>
<dbReference type="OrthoDB" id="296793at2759"/>
<dbReference type="GO" id="GO:0006891">
    <property type="term" value="P:intra-Golgi vesicle-mediated transport"/>
    <property type="evidence" value="ECO:0007669"/>
    <property type="project" value="TreeGrafter"/>
</dbReference>
<evidence type="ECO:0000259" key="11">
    <source>
        <dbReference type="Pfam" id="PF20671"/>
    </source>
</evidence>
<feature type="domain" description="Conserved oligomeric Golgi complex subunit 3 C-terminal" evidence="11">
    <location>
        <begin position="274"/>
        <end position="612"/>
    </location>
</feature>
<sequence>MPRARSKSTVSQIASDVHAIKNGSTSLHEKITPIATPFRRSRSKSESTYRTTPTITYDFLYPLCQQEEEKLWTQFLESLDFDLVLKTEDIEHINAQLLDPVLGFQSNLQMNRDQLSGLISQTDALIDEVNDCFSKYKQISDETSDFDALANELLDKQNLYQIKYDKIHSNLKHFEHLDSITKSLSKSGSHLLTNRRSFFINDILCNLDDSLDFMDIHPEFKDCELYKSRFRQCMTRALTLIRNFLSNELRSINESVNVKLKHNSEEKQVLTIDLLIYNEFNNYLKHSEECFHELAKELFKRSTKHDEYNGLINDVLTTYFQIRANLLKQYIDKTSTIAELYTKSLNTDLVQTCQDQISYFKKIIEKEVTLFSKFFTPSFHGEDLKAMIWDEFYTFLKGVLDPLYDGIRLWVLKEVNISSLCQLTTLLQKYYEFEDSDDPNGSLVDSQSYFGITQAETIKYGVLFQPLLDDTQHRLIFRIQNYIDTKLTRYKPSAMDLKIGHKKQSKTKTVNPLDVDYDENLFPDVYLPLAKAMTILSNIYELVNSAVFDDIAHYIVHACIVLLKGEYSKLIVSHLGVVEGKLSYLHNLIILRNQIKNFDIHYTRNDYTIDFTSGISHIWNLLRRRSTEQRHEGFFEIARNTVPKVINNMIDANHEIEVELNTAVSEFLTYCSSDICAPILETKENSINEKSLSQFKDNIIMKIPNLYNDIRSIINDPAVTHFLMNHLTDLILITYEDFLKHVETLQLQDHKVIDFMEMDALSGFIGDIINQLYEDEQQDKPVFNEEILEHLELDNADAVAGPSHENESLNQLDPIGSPSQHAMAEKSPSPTSGS</sequence>
<keyword evidence="7" id="KW-0472">Membrane</keyword>
<keyword evidence="4" id="KW-0813">Transport</keyword>
<dbReference type="Proteomes" id="UP000669133">
    <property type="component" value="Unassembled WGS sequence"/>
</dbReference>
<evidence type="ECO:0000256" key="6">
    <source>
        <dbReference type="ARBA" id="ARBA00023034"/>
    </source>
</evidence>
<dbReference type="PANTHER" id="PTHR13302:SF8">
    <property type="entry name" value="CONSERVED OLIGOMERIC GOLGI COMPLEX SUBUNIT 3"/>
    <property type="match status" value="1"/>
</dbReference>
<dbReference type="Pfam" id="PF20671">
    <property type="entry name" value="COG3_C"/>
    <property type="match status" value="1"/>
</dbReference>
<evidence type="ECO:0000256" key="2">
    <source>
        <dbReference type="ARBA" id="ARBA00009936"/>
    </source>
</evidence>
<protein>
    <recommendedName>
        <fullName evidence="3">Conserved oligomeric Golgi complex subunit 3</fullName>
    </recommendedName>
    <alternativeName>
        <fullName evidence="8">Component of oligomeric Golgi complex 3</fullName>
    </alternativeName>
</protein>
<evidence type="ECO:0000256" key="7">
    <source>
        <dbReference type="ARBA" id="ARBA00023136"/>
    </source>
</evidence>
<dbReference type="RefSeq" id="XP_067549662.1">
    <property type="nucleotide sequence ID" value="XM_067691281.1"/>
</dbReference>
<dbReference type="InterPro" id="IPR048685">
    <property type="entry name" value="COG3_C"/>
</dbReference>
<evidence type="ECO:0000313" key="13">
    <source>
        <dbReference type="Proteomes" id="UP000669133"/>
    </source>
</evidence>
<dbReference type="GO" id="GO:0006914">
    <property type="term" value="P:autophagy"/>
    <property type="evidence" value="ECO:0007669"/>
    <property type="project" value="TreeGrafter"/>
</dbReference>
<gene>
    <name evidence="12" type="ORF">I9W82_002427</name>
</gene>
<dbReference type="GO" id="GO:0007030">
    <property type="term" value="P:Golgi organization"/>
    <property type="evidence" value="ECO:0007669"/>
    <property type="project" value="TreeGrafter"/>
</dbReference>
<dbReference type="GeneID" id="93651056"/>
<comment type="caution">
    <text evidence="12">The sequence shown here is derived from an EMBL/GenBank/DDBJ whole genome shotgun (WGS) entry which is preliminary data.</text>
</comment>
<dbReference type="GO" id="GO:0032258">
    <property type="term" value="P:cytoplasm to vacuole targeting by the Cvt pathway"/>
    <property type="evidence" value="ECO:0007669"/>
    <property type="project" value="TreeGrafter"/>
</dbReference>
<keyword evidence="13" id="KW-1185">Reference proteome</keyword>
<dbReference type="AlphaFoldDB" id="A0A8H8DE12"/>
<reference evidence="12 13" key="1">
    <citation type="submission" date="2020-12" db="EMBL/GenBank/DDBJ databases">
        <title>Effect of drift, selection, and recombination on the evolution of hybrid genomes in Candida yeast pathogens.</title>
        <authorList>
            <person name="Mixao V."/>
            <person name="Ksiezopolska E."/>
            <person name="Saus E."/>
            <person name="Boekhout T."/>
            <person name="Gacser A."/>
            <person name="Gabaldon T."/>
        </authorList>
    </citation>
    <scope>NUCLEOTIDE SEQUENCE [LARGE SCALE GENOMIC DNA]</scope>
    <source>
        <strain evidence="12 13">BP57</strain>
    </source>
</reference>
<dbReference type="EMBL" id="JAEOAQ010000002">
    <property type="protein sequence ID" value="KAG5420546.1"/>
    <property type="molecule type" value="Genomic_DNA"/>
</dbReference>
<dbReference type="InterPro" id="IPR007265">
    <property type="entry name" value="COG_su3"/>
</dbReference>
<comment type="subcellular location">
    <subcellularLocation>
        <location evidence="1">Golgi apparatus membrane</location>
        <topology evidence="1">Peripheral membrane protein</topology>
    </subcellularLocation>
</comment>
<dbReference type="GO" id="GO:0000139">
    <property type="term" value="C:Golgi membrane"/>
    <property type="evidence" value="ECO:0007669"/>
    <property type="project" value="UniProtKB-SubCell"/>
</dbReference>
<dbReference type="GO" id="GO:0005801">
    <property type="term" value="C:cis-Golgi network"/>
    <property type="evidence" value="ECO:0007669"/>
    <property type="project" value="InterPro"/>
</dbReference>
<evidence type="ECO:0000313" key="12">
    <source>
        <dbReference type="EMBL" id="KAG5420546.1"/>
    </source>
</evidence>
<evidence type="ECO:0000259" key="10">
    <source>
        <dbReference type="Pfam" id="PF04136"/>
    </source>
</evidence>
<keyword evidence="5" id="KW-0653">Protein transport</keyword>
<keyword evidence="6" id="KW-0333">Golgi apparatus</keyword>
<dbReference type="GO" id="GO:0017119">
    <property type="term" value="C:Golgi transport complex"/>
    <property type="evidence" value="ECO:0007669"/>
    <property type="project" value="TreeGrafter"/>
</dbReference>
<organism evidence="12 13">
    <name type="scientific">Candida metapsilosis</name>
    <dbReference type="NCBI Taxonomy" id="273372"/>
    <lineage>
        <taxon>Eukaryota</taxon>
        <taxon>Fungi</taxon>
        <taxon>Dikarya</taxon>
        <taxon>Ascomycota</taxon>
        <taxon>Saccharomycotina</taxon>
        <taxon>Pichiomycetes</taxon>
        <taxon>Debaryomycetaceae</taxon>
        <taxon>Candida/Lodderomyces clade</taxon>
        <taxon>Candida</taxon>
    </lineage>
</organism>
<dbReference type="Pfam" id="PF04136">
    <property type="entry name" value="COG3_N"/>
    <property type="match status" value="1"/>
</dbReference>
<dbReference type="InterPro" id="IPR048320">
    <property type="entry name" value="COG3_N"/>
</dbReference>
<evidence type="ECO:0000256" key="8">
    <source>
        <dbReference type="ARBA" id="ARBA00031339"/>
    </source>
</evidence>
<evidence type="ECO:0000256" key="3">
    <source>
        <dbReference type="ARBA" id="ARBA00020976"/>
    </source>
</evidence>
<feature type="region of interest" description="Disordered" evidence="9">
    <location>
        <begin position="795"/>
        <end position="834"/>
    </location>
</feature>
<evidence type="ECO:0000256" key="4">
    <source>
        <dbReference type="ARBA" id="ARBA00022448"/>
    </source>
</evidence>
<accession>A0A8H8DE12</accession>
<evidence type="ECO:0000256" key="9">
    <source>
        <dbReference type="SAM" id="MobiDB-lite"/>
    </source>
</evidence>
<feature type="domain" description="Conserved oligomeric Golgi complex subunit 3 N-terminal" evidence="10">
    <location>
        <begin position="104"/>
        <end position="250"/>
    </location>
</feature>
<dbReference type="PANTHER" id="PTHR13302">
    <property type="entry name" value="CONSERVED OLIGOMERIC GOLGI COMPLEX COMPONENT 3"/>
    <property type="match status" value="1"/>
</dbReference>
<evidence type="ECO:0000256" key="1">
    <source>
        <dbReference type="ARBA" id="ARBA00004395"/>
    </source>
</evidence>